<dbReference type="Proteomes" id="UP000288805">
    <property type="component" value="Unassembled WGS sequence"/>
</dbReference>
<evidence type="ECO:0000256" key="2">
    <source>
        <dbReference type="ARBA" id="ARBA00022771"/>
    </source>
</evidence>
<dbReference type="AlphaFoldDB" id="A0A438KA83"/>
<reference evidence="8 9" key="1">
    <citation type="journal article" date="2018" name="PLoS Genet.">
        <title>Population sequencing reveals clonal diversity and ancestral inbreeding in the grapevine cultivar Chardonnay.</title>
        <authorList>
            <person name="Roach M.J."/>
            <person name="Johnson D.L."/>
            <person name="Bohlmann J."/>
            <person name="van Vuuren H.J."/>
            <person name="Jones S.J."/>
            <person name="Pretorius I.S."/>
            <person name="Schmidt S.A."/>
            <person name="Borneman A.R."/>
        </authorList>
    </citation>
    <scope>NUCLEOTIDE SEQUENCE [LARGE SCALE GENOMIC DNA]</scope>
    <source>
        <strain evidence="9">cv. Chardonnay</strain>
        <tissue evidence="8">Leaf</tissue>
    </source>
</reference>
<evidence type="ECO:0000259" key="7">
    <source>
        <dbReference type="PROSITE" id="PS51141"/>
    </source>
</evidence>
<keyword evidence="6" id="KW-1133">Transmembrane helix</keyword>
<keyword evidence="1" id="KW-0479">Metal-binding</keyword>
<keyword evidence="6" id="KW-0812">Transmembrane</keyword>
<gene>
    <name evidence="8" type="primary">SPL13A_0</name>
    <name evidence="8" type="ORF">CK203_004059</name>
</gene>
<dbReference type="Gene3D" id="4.10.1100.10">
    <property type="entry name" value="Transcription factor, SBP-box domain"/>
    <property type="match status" value="1"/>
</dbReference>
<dbReference type="InterPro" id="IPR004333">
    <property type="entry name" value="SBP_dom"/>
</dbReference>
<dbReference type="GO" id="GO:0005634">
    <property type="term" value="C:nucleus"/>
    <property type="evidence" value="ECO:0007669"/>
    <property type="project" value="InterPro"/>
</dbReference>
<protein>
    <submittedName>
        <fullName evidence="8">Squamosa promoter-binding-like protein 13A</fullName>
    </submittedName>
</protein>
<dbReference type="InterPro" id="IPR044817">
    <property type="entry name" value="SBP-like"/>
</dbReference>
<dbReference type="GO" id="GO:0008270">
    <property type="term" value="F:zinc ion binding"/>
    <property type="evidence" value="ECO:0007669"/>
    <property type="project" value="UniProtKB-KW"/>
</dbReference>
<comment type="caution">
    <text evidence="8">The sequence shown here is derived from an EMBL/GenBank/DDBJ whole genome shotgun (WGS) entry which is preliminary data.</text>
</comment>
<feature type="region of interest" description="Disordered" evidence="5">
    <location>
        <begin position="194"/>
        <end position="217"/>
    </location>
</feature>
<evidence type="ECO:0000256" key="4">
    <source>
        <dbReference type="PROSITE-ProRule" id="PRU00470"/>
    </source>
</evidence>
<evidence type="ECO:0000313" key="9">
    <source>
        <dbReference type="Proteomes" id="UP000288805"/>
    </source>
</evidence>
<organism evidence="8 9">
    <name type="scientific">Vitis vinifera</name>
    <name type="common">Grape</name>
    <dbReference type="NCBI Taxonomy" id="29760"/>
    <lineage>
        <taxon>Eukaryota</taxon>
        <taxon>Viridiplantae</taxon>
        <taxon>Streptophyta</taxon>
        <taxon>Embryophyta</taxon>
        <taxon>Tracheophyta</taxon>
        <taxon>Spermatophyta</taxon>
        <taxon>Magnoliopsida</taxon>
        <taxon>eudicotyledons</taxon>
        <taxon>Gunneridae</taxon>
        <taxon>Pentapetalae</taxon>
        <taxon>rosids</taxon>
        <taxon>Vitales</taxon>
        <taxon>Vitaceae</taxon>
        <taxon>Viteae</taxon>
        <taxon>Vitis</taxon>
    </lineage>
</organism>
<keyword evidence="2 4" id="KW-0863">Zinc-finger</keyword>
<keyword evidence="6" id="KW-0472">Membrane</keyword>
<dbReference type="SUPFAM" id="SSF103612">
    <property type="entry name" value="SBT domain"/>
    <property type="match status" value="2"/>
</dbReference>
<name>A0A438KA83_VITVI</name>
<feature type="transmembrane region" description="Helical" evidence="6">
    <location>
        <begin position="148"/>
        <end position="169"/>
    </location>
</feature>
<feature type="domain" description="SBP-type" evidence="7">
    <location>
        <begin position="90"/>
        <end position="207"/>
    </location>
</feature>
<evidence type="ECO:0000256" key="5">
    <source>
        <dbReference type="SAM" id="MobiDB-lite"/>
    </source>
</evidence>
<accession>A0A438KA83</accession>
<dbReference type="PANTHER" id="PTHR31251:SF208">
    <property type="entry name" value="SQUAMOSA PROMOTER-BINDING-LIKE PROTEIN 18"/>
    <property type="match status" value="1"/>
</dbReference>
<dbReference type="PANTHER" id="PTHR31251">
    <property type="entry name" value="SQUAMOSA PROMOTER-BINDING-LIKE PROTEIN 4"/>
    <property type="match status" value="1"/>
</dbReference>
<keyword evidence="3" id="KW-0862">Zinc</keyword>
<evidence type="ECO:0000313" key="8">
    <source>
        <dbReference type="EMBL" id="RVX18108.1"/>
    </source>
</evidence>
<dbReference type="Pfam" id="PF03110">
    <property type="entry name" value="SBP"/>
    <property type="match status" value="2"/>
</dbReference>
<dbReference type="InterPro" id="IPR036893">
    <property type="entry name" value="SBP_sf"/>
</dbReference>
<dbReference type="GO" id="GO:0003677">
    <property type="term" value="F:DNA binding"/>
    <property type="evidence" value="ECO:0007669"/>
    <property type="project" value="InterPro"/>
</dbReference>
<evidence type="ECO:0000256" key="1">
    <source>
        <dbReference type="ARBA" id="ARBA00022723"/>
    </source>
</evidence>
<sequence length="417" mass="45483">MDWNLKTPSWDLTELETEAIPNIDVVGGTSSSGVHKTGGDFSIDLKLGQVSNPSSDFADKLKEQKFSSIAAPLPSGSSKRARATNNGSQTVSCLVDGCNSDLSNCREYHRRHKVCELHSKTAQVTIGGHTQRFCQQCSRLAGKIWKDWFVGALVAKAVSLDLIFGLFAVSDGRMNPLLPFHSLEEFDEGKRSCRKRLDGHNRRRRKPQPEPLSRPGSFLTNYQGSGLLPFSSPHLYPTTAMMSPNWGAGLVKTEEGAILYNQHQQLPLLEKQHLHLGSSSSFYKGGKQLTFLQADHPSLSNYTTSEAPVCQPLAGHGCKMFYDRLTNQVLESDCALSLLSSPQTQSSGISLSNMVQPNSVSLAQPSAPSLHYNNQPVDSVLVSNAGVTDIHCPGIFHIGSDGSSGNEAPQKLPFFWD</sequence>
<evidence type="ECO:0000256" key="3">
    <source>
        <dbReference type="ARBA" id="ARBA00022833"/>
    </source>
</evidence>
<dbReference type="EMBL" id="QGNW01000012">
    <property type="protein sequence ID" value="RVX18108.1"/>
    <property type="molecule type" value="Genomic_DNA"/>
</dbReference>
<proteinExistence type="predicted"/>
<evidence type="ECO:0000256" key="6">
    <source>
        <dbReference type="SAM" id="Phobius"/>
    </source>
</evidence>
<dbReference type="PROSITE" id="PS51141">
    <property type="entry name" value="ZF_SBP"/>
    <property type="match status" value="1"/>
</dbReference>